<evidence type="ECO:0000256" key="1">
    <source>
        <dbReference type="SAM" id="MobiDB-lite"/>
    </source>
</evidence>
<evidence type="ECO:0000313" key="2">
    <source>
        <dbReference type="EMBL" id="PRW57314.1"/>
    </source>
</evidence>
<feature type="compositionally biased region" description="Low complexity" evidence="1">
    <location>
        <begin position="387"/>
        <end position="397"/>
    </location>
</feature>
<protein>
    <submittedName>
        <fullName evidence="2">Uncharacterized protein</fullName>
    </submittedName>
</protein>
<comment type="caution">
    <text evidence="2">The sequence shown here is derived from an EMBL/GenBank/DDBJ whole genome shotgun (WGS) entry which is preliminary data.</text>
</comment>
<sequence>MTTPILDKWVCRCLAGEGGYSSAAGLPGVSFNDGRWYTRRHHYVDNEGGQGAGGFLDSYDSFEACVLAWQQRAQQRRAFARSPELFRFVDMQQLLFHVSQDSPGALDLLQQLLECEAHVSFTDHCTAAVLSLPRPHLQVNLPLKAPWQPGAATSSGRALQIEHAHSQLCCRPGSFHTLSRIVLLPAYLNAAKSGGRWVTLRHALVRWPSLVLPQLLRIPGWLLQHVAELDDWLVGIDGTLLTRKEWEGHPCAEAVFAKEYSQQFDAFLDAHGPQPPCPCECCRSTIQGLCERLRARWAHSFTVRLAEAVPESARVSDVASWGPQGAPVLLCEGSDVLLRIRTTPGSSRSRPSRAAALSRQAQQAQQAQHVQQAQQVQQEADREEQLEAAAHAAAIADAEAEEAADGQQRQAGQPSPHQCLGTLAAVLRFLAPEAAAIAADCGCPPGSVRHSHASLHILCMAFSSLLRLGDYNPAVLLERVLPLLRSGAAEAVAAHQPVVDAAAAAALAAAAEVEQAALVAAQWQLAQAQAAAHARRRRRTSSAFEVIAVGPSTERLRIKRHRFKQGLDKLKPGHLALLQKLFPDRFD</sequence>
<evidence type="ECO:0000313" key="3">
    <source>
        <dbReference type="Proteomes" id="UP000239899"/>
    </source>
</evidence>
<gene>
    <name evidence="2" type="ORF">C2E21_4398</name>
</gene>
<feature type="region of interest" description="Disordered" evidence="1">
    <location>
        <begin position="342"/>
        <end position="415"/>
    </location>
</feature>
<keyword evidence="3" id="KW-1185">Reference proteome</keyword>
<proteinExistence type="predicted"/>
<reference evidence="2 3" key="1">
    <citation type="journal article" date="2018" name="Plant J.">
        <title>Genome sequences of Chlorella sorokiniana UTEX 1602 and Micractinium conductrix SAG 241.80: implications to maltose excretion by a green alga.</title>
        <authorList>
            <person name="Arriola M.B."/>
            <person name="Velmurugan N."/>
            <person name="Zhang Y."/>
            <person name="Plunkett M.H."/>
            <person name="Hondzo H."/>
            <person name="Barney B.M."/>
        </authorList>
    </citation>
    <scope>NUCLEOTIDE SEQUENCE [LARGE SCALE GENOMIC DNA]</scope>
    <source>
        <strain evidence="3">UTEX 1602</strain>
    </source>
</reference>
<organism evidence="2 3">
    <name type="scientific">Chlorella sorokiniana</name>
    <name type="common">Freshwater green alga</name>
    <dbReference type="NCBI Taxonomy" id="3076"/>
    <lineage>
        <taxon>Eukaryota</taxon>
        <taxon>Viridiplantae</taxon>
        <taxon>Chlorophyta</taxon>
        <taxon>core chlorophytes</taxon>
        <taxon>Trebouxiophyceae</taxon>
        <taxon>Chlorellales</taxon>
        <taxon>Chlorellaceae</taxon>
        <taxon>Chlorella clade</taxon>
        <taxon>Chlorella</taxon>
    </lineage>
</organism>
<accession>A0A2P6TTD9</accession>
<name>A0A2P6TTD9_CHLSO</name>
<feature type="compositionally biased region" description="Low complexity" evidence="1">
    <location>
        <begin position="346"/>
        <end position="378"/>
    </location>
</feature>
<dbReference type="AlphaFoldDB" id="A0A2P6TTD9"/>
<dbReference type="EMBL" id="LHPG02000007">
    <property type="protein sequence ID" value="PRW57314.1"/>
    <property type="molecule type" value="Genomic_DNA"/>
</dbReference>
<dbReference type="Proteomes" id="UP000239899">
    <property type="component" value="Unassembled WGS sequence"/>
</dbReference>
<dbReference type="OrthoDB" id="10597399at2759"/>